<accession>A0A366E474</accession>
<reference evidence="3 4" key="1">
    <citation type="submission" date="2018-06" db="EMBL/GenBank/DDBJ databases">
        <title>Genomic Encyclopedia of Type Strains, Phase IV (KMG-IV): sequencing the most valuable type-strain genomes for metagenomic binning, comparative biology and taxonomic classification.</title>
        <authorList>
            <person name="Goeker M."/>
        </authorList>
    </citation>
    <scope>NUCLEOTIDE SEQUENCE [LARGE SCALE GENOMIC DNA]</scope>
    <source>
        <strain evidence="3 4">DSM 15140</strain>
    </source>
</reference>
<feature type="region of interest" description="Disordered" evidence="1">
    <location>
        <begin position="30"/>
        <end position="137"/>
    </location>
</feature>
<evidence type="ECO:0000313" key="4">
    <source>
        <dbReference type="Proteomes" id="UP000252254"/>
    </source>
</evidence>
<feature type="chain" id="PRO_5039317793" description="Lipoprotein" evidence="2">
    <location>
        <begin position="29"/>
        <end position="209"/>
    </location>
</feature>
<feature type="compositionally biased region" description="Basic and acidic residues" evidence="1">
    <location>
        <begin position="127"/>
        <end position="137"/>
    </location>
</feature>
<evidence type="ECO:0000313" key="3">
    <source>
        <dbReference type="EMBL" id="RBO97170.1"/>
    </source>
</evidence>
<sequence length="209" mass="23436">MKHIQRPRYRSVISLLLLMILLAGCTNEGDTESPQANAEMNNTSENKIETNNTTPDDSNDQSQVNNDVSSTPSTSEQRKESQANETESSAKQVEKKNAEEVAKQDMNSNEEMTKERNTESSPQNAKIRKDTKESDKEKAISLVQDYLRDKGQLIEDDDHFVQYDGEINGYIIVRYATLVSGHSSTNGRYAVNLTNEKVVDMDANAEVLN</sequence>
<dbReference type="RefSeq" id="WP_113869156.1">
    <property type="nucleotide sequence ID" value="NZ_BAABQN010000007.1"/>
</dbReference>
<dbReference type="Proteomes" id="UP000252254">
    <property type="component" value="Unassembled WGS sequence"/>
</dbReference>
<organism evidence="3 4">
    <name type="scientific">Paraliobacillus ryukyuensis</name>
    <dbReference type="NCBI Taxonomy" id="200904"/>
    <lineage>
        <taxon>Bacteria</taxon>
        <taxon>Bacillati</taxon>
        <taxon>Bacillota</taxon>
        <taxon>Bacilli</taxon>
        <taxon>Bacillales</taxon>
        <taxon>Bacillaceae</taxon>
        <taxon>Paraliobacillus</taxon>
    </lineage>
</organism>
<dbReference type="AlphaFoldDB" id="A0A366E474"/>
<dbReference type="EMBL" id="QNRI01000007">
    <property type="protein sequence ID" value="RBO97170.1"/>
    <property type="molecule type" value="Genomic_DNA"/>
</dbReference>
<evidence type="ECO:0000256" key="1">
    <source>
        <dbReference type="SAM" id="MobiDB-lite"/>
    </source>
</evidence>
<dbReference type="PROSITE" id="PS51257">
    <property type="entry name" value="PROKAR_LIPOPROTEIN"/>
    <property type="match status" value="1"/>
</dbReference>
<feature type="signal peptide" evidence="2">
    <location>
        <begin position="1"/>
        <end position="28"/>
    </location>
</feature>
<keyword evidence="2" id="KW-0732">Signal</keyword>
<dbReference type="OrthoDB" id="2943076at2"/>
<feature type="compositionally biased region" description="Low complexity" evidence="1">
    <location>
        <begin position="60"/>
        <end position="70"/>
    </location>
</feature>
<evidence type="ECO:0008006" key="5">
    <source>
        <dbReference type="Google" id="ProtNLM"/>
    </source>
</evidence>
<comment type="caution">
    <text evidence="3">The sequence shown here is derived from an EMBL/GenBank/DDBJ whole genome shotgun (WGS) entry which is preliminary data.</text>
</comment>
<feature type="compositionally biased region" description="Polar residues" evidence="1">
    <location>
        <begin position="32"/>
        <end position="55"/>
    </location>
</feature>
<name>A0A366E474_9BACI</name>
<keyword evidence="4" id="KW-1185">Reference proteome</keyword>
<gene>
    <name evidence="3" type="ORF">DES48_10789</name>
</gene>
<proteinExistence type="predicted"/>
<evidence type="ECO:0000256" key="2">
    <source>
        <dbReference type="SAM" id="SignalP"/>
    </source>
</evidence>
<protein>
    <recommendedName>
        <fullName evidence="5">Lipoprotein</fullName>
    </recommendedName>
</protein>
<feature type="compositionally biased region" description="Basic and acidic residues" evidence="1">
    <location>
        <begin position="92"/>
        <end position="103"/>
    </location>
</feature>